<dbReference type="InterPro" id="IPR008521">
    <property type="entry name" value="Mg_trans_NIPA"/>
</dbReference>
<dbReference type="InterPro" id="IPR037185">
    <property type="entry name" value="EmrE-like"/>
</dbReference>
<feature type="transmembrane region" description="Helical" evidence="6">
    <location>
        <begin position="302"/>
        <end position="324"/>
    </location>
</feature>
<evidence type="ECO:0000256" key="2">
    <source>
        <dbReference type="ARBA" id="ARBA00022692"/>
    </source>
</evidence>
<feature type="transmembrane region" description="Helical" evidence="6">
    <location>
        <begin position="336"/>
        <end position="354"/>
    </location>
</feature>
<dbReference type="PANTHER" id="PTHR12570:SF65">
    <property type="entry name" value="MAGNESIUM TRANSPORTER NIPA9-RELATED"/>
    <property type="match status" value="1"/>
</dbReference>
<keyword evidence="4 6" id="KW-0472">Membrane</keyword>
<dbReference type="AlphaFoldDB" id="A0A068SEB4"/>
<evidence type="ECO:0000256" key="1">
    <source>
        <dbReference type="ARBA" id="ARBA00004141"/>
    </source>
</evidence>
<sequence>MWFVSTIVGRDAVEQADTLIGVFLAICGNILISFALNIQKLAHNQLSEQACKGLHGRPPLPAATTQTITSTPSCIGSPTPPDSPQPGLKYTDGYSKSQQDPECLAQEEYDTNYLRSKIWWLGIALMVVGEIGNFMAYGFAPASTIAPLGTTTLVSNAILAPVLLDERFRKQDFLGIIFAILGAASVVSSSKSHEFKLSPELVAAALMQTRSVIFYAISIMAISILTLLSPMYGARNILIDLGLVAFYGAYTVVATKGLSSLLSMTLYRLFTYAVSYVLLAVLVFTALMQVKYLNRAMQRYDSTAVIPTQFVLFTISAIAGSAVIYRDFDNDDPSHLYRFVLGCLTEFLGIFLITSGRDPSTRKEDVINERSKTHVPPPLDSSQPLPTIVTEPPTPTAIHITTSTSSSTETNRETDNVSESTPLLYPTCDGDEHRQRSVSSQRSLRRVGSIFRGISLHSQLAGEGLISDDDRTTSETSLSNDTH</sequence>
<dbReference type="EMBL" id="CBTN010000172">
    <property type="protein sequence ID" value="CDH61314.1"/>
    <property type="molecule type" value="Genomic_DNA"/>
</dbReference>
<reference evidence="7 9" key="1">
    <citation type="submission" date="2013-08" db="EMBL/GenBank/DDBJ databases">
        <title>Gene expansion shapes genome architecture in the human pathogen Lichtheimia corymbifera: an evolutionary genomics analysis in the ancient terrestrial Mucorales (Mucoromycotina).</title>
        <authorList>
            <person name="Schwartze V.U."/>
            <person name="Winter S."/>
            <person name="Shelest E."/>
            <person name="Marcet-Houben M."/>
            <person name="Horn F."/>
            <person name="Wehner S."/>
            <person name="Hoffmann K."/>
            <person name="Riege K."/>
            <person name="Sammeth M."/>
            <person name="Nowrousian M."/>
            <person name="Valiante V."/>
            <person name="Linde J."/>
            <person name="Jacobsen I.D."/>
            <person name="Marz M."/>
            <person name="Brakhage A.A."/>
            <person name="Gabaldon T."/>
            <person name="Bocker S."/>
            <person name="Voigt K."/>
        </authorList>
    </citation>
    <scope>NUCLEOTIDE SEQUENCE [LARGE SCALE GENOMIC DNA]</scope>
    <source>
        <strain evidence="7">FSU 9682</strain>
        <strain evidence="9">JMRC:FSU:9682</strain>
    </source>
</reference>
<evidence type="ECO:0000313" key="9">
    <source>
        <dbReference type="Proteomes" id="UP000027586"/>
    </source>
</evidence>
<feature type="region of interest" description="Disordered" evidence="5">
    <location>
        <begin position="358"/>
        <end position="442"/>
    </location>
</feature>
<name>A0A068SEB4_9FUNG</name>
<feature type="transmembrane region" description="Helical" evidence="6">
    <location>
        <begin position="269"/>
        <end position="290"/>
    </location>
</feature>
<dbReference type="EMBL" id="CBTN010000099">
    <property type="protein sequence ID" value="CDH60614.1"/>
    <property type="molecule type" value="Genomic_DNA"/>
</dbReference>
<organism evidence="7 9">
    <name type="scientific">Lichtheimia corymbifera JMRC:FSU:9682</name>
    <dbReference type="NCBI Taxonomy" id="1263082"/>
    <lineage>
        <taxon>Eukaryota</taxon>
        <taxon>Fungi</taxon>
        <taxon>Fungi incertae sedis</taxon>
        <taxon>Mucoromycota</taxon>
        <taxon>Mucoromycotina</taxon>
        <taxon>Mucoromycetes</taxon>
        <taxon>Mucorales</taxon>
        <taxon>Lichtheimiaceae</taxon>
        <taxon>Lichtheimia</taxon>
    </lineage>
</organism>
<dbReference type="VEuPathDB" id="FungiDB:LCOR_11396.1"/>
<evidence type="ECO:0000256" key="5">
    <source>
        <dbReference type="SAM" id="MobiDB-lite"/>
    </source>
</evidence>
<comment type="subcellular location">
    <subcellularLocation>
        <location evidence="1">Membrane</location>
        <topology evidence="1">Multi-pass membrane protein</topology>
    </subcellularLocation>
</comment>
<evidence type="ECO:0000256" key="6">
    <source>
        <dbReference type="SAM" id="Phobius"/>
    </source>
</evidence>
<proteinExistence type="predicted"/>
<dbReference type="OrthoDB" id="165382at2759"/>
<feature type="compositionally biased region" description="Polar residues" evidence="5">
    <location>
        <begin position="67"/>
        <end position="76"/>
    </location>
</feature>
<feature type="transmembrane region" description="Helical" evidence="6">
    <location>
        <begin position="237"/>
        <end position="257"/>
    </location>
</feature>
<evidence type="ECO:0000313" key="7">
    <source>
        <dbReference type="EMBL" id="CDH60614.1"/>
    </source>
</evidence>
<gene>
    <name evidence="7" type="ORF">LCOR_11396.1</name>
    <name evidence="8" type="ORF">LCOR_12092.1</name>
</gene>
<feature type="transmembrane region" description="Helical" evidence="6">
    <location>
        <begin position="212"/>
        <end position="230"/>
    </location>
</feature>
<evidence type="ECO:0000256" key="4">
    <source>
        <dbReference type="ARBA" id="ARBA00023136"/>
    </source>
</evidence>
<dbReference type="GO" id="GO:0016020">
    <property type="term" value="C:membrane"/>
    <property type="evidence" value="ECO:0007669"/>
    <property type="project" value="UniProtKB-SubCell"/>
</dbReference>
<comment type="caution">
    <text evidence="7">The sequence shown here is derived from an EMBL/GenBank/DDBJ whole genome shotgun (WGS) entry which is preliminary data.</text>
</comment>
<evidence type="ECO:0000256" key="3">
    <source>
        <dbReference type="ARBA" id="ARBA00022989"/>
    </source>
</evidence>
<dbReference type="GO" id="GO:0015095">
    <property type="term" value="F:magnesium ion transmembrane transporter activity"/>
    <property type="evidence" value="ECO:0007669"/>
    <property type="project" value="InterPro"/>
</dbReference>
<dbReference type="SUPFAM" id="SSF103481">
    <property type="entry name" value="Multidrug resistance efflux transporter EmrE"/>
    <property type="match status" value="1"/>
</dbReference>
<keyword evidence="2 6" id="KW-0812">Transmembrane</keyword>
<feature type="transmembrane region" description="Helical" evidence="6">
    <location>
        <begin position="118"/>
        <end position="139"/>
    </location>
</feature>
<dbReference type="VEuPathDB" id="FungiDB:LCOR_12092.1"/>
<feature type="transmembrane region" description="Helical" evidence="6">
    <location>
        <begin position="20"/>
        <end position="38"/>
    </location>
</feature>
<dbReference type="PANTHER" id="PTHR12570">
    <property type="match status" value="1"/>
</dbReference>
<feature type="compositionally biased region" description="Low complexity" evidence="5">
    <location>
        <begin position="396"/>
        <end position="409"/>
    </location>
</feature>
<evidence type="ECO:0000313" key="8">
    <source>
        <dbReference type="EMBL" id="CDH61314.1"/>
    </source>
</evidence>
<protein>
    <submittedName>
        <fullName evidence="7">Duf803 domain membrane protein</fullName>
    </submittedName>
</protein>
<keyword evidence="3 6" id="KW-1133">Transmembrane helix</keyword>
<keyword evidence="9" id="KW-1185">Reference proteome</keyword>
<accession>A0A068SEB4</accession>
<feature type="compositionally biased region" description="Basic and acidic residues" evidence="5">
    <location>
        <begin position="359"/>
        <end position="372"/>
    </location>
</feature>
<feature type="transmembrane region" description="Helical" evidence="6">
    <location>
        <begin position="173"/>
        <end position="192"/>
    </location>
</feature>
<feature type="region of interest" description="Disordered" evidence="5">
    <location>
        <begin position="67"/>
        <end position="97"/>
    </location>
</feature>
<dbReference type="Pfam" id="PF05653">
    <property type="entry name" value="Mg_trans_NIPA"/>
    <property type="match status" value="1"/>
</dbReference>
<dbReference type="Proteomes" id="UP000027586">
    <property type="component" value="Unassembled WGS sequence"/>
</dbReference>